<keyword evidence="1" id="KW-1185">Reference proteome</keyword>
<proteinExistence type="predicted"/>
<dbReference type="PANTHER" id="PTHR47271">
    <property type="entry name" value="ARGININE DEIMINASE"/>
    <property type="match status" value="1"/>
</dbReference>
<dbReference type="Gene3D" id="3.75.10.10">
    <property type="entry name" value="L-arginine/glycine Amidinotransferase, Chain A"/>
    <property type="match status" value="1"/>
</dbReference>
<dbReference type="SUPFAM" id="SSF55909">
    <property type="entry name" value="Pentein"/>
    <property type="match status" value="1"/>
</dbReference>
<dbReference type="WBParaSite" id="MBELARI_LOCUS19811">
    <property type="protein sequence ID" value="MBELARI_LOCUS19811"/>
    <property type="gene ID" value="MBELARI_LOCUS19811"/>
</dbReference>
<dbReference type="Proteomes" id="UP000887575">
    <property type="component" value="Unassembled WGS sequence"/>
</dbReference>
<organism evidence="1 2">
    <name type="scientific">Mesorhabditis belari</name>
    <dbReference type="NCBI Taxonomy" id="2138241"/>
    <lineage>
        <taxon>Eukaryota</taxon>
        <taxon>Metazoa</taxon>
        <taxon>Ecdysozoa</taxon>
        <taxon>Nematoda</taxon>
        <taxon>Chromadorea</taxon>
        <taxon>Rhabditida</taxon>
        <taxon>Rhabditina</taxon>
        <taxon>Rhabditomorpha</taxon>
        <taxon>Rhabditoidea</taxon>
        <taxon>Rhabditidae</taxon>
        <taxon>Mesorhabditinae</taxon>
        <taxon>Mesorhabditis</taxon>
    </lineage>
</organism>
<reference evidence="2" key="1">
    <citation type="submission" date="2024-02" db="UniProtKB">
        <authorList>
            <consortium name="WormBaseParasite"/>
        </authorList>
    </citation>
    <scope>IDENTIFICATION</scope>
</reference>
<dbReference type="AlphaFoldDB" id="A0AAF3J6T8"/>
<accession>A0AAF3J6T8</accession>
<name>A0AAF3J6T8_9BILA</name>
<dbReference type="Pfam" id="PF19420">
    <property type="entry name" value="DDAH_eukar"/>
    <property type="match status" value="1"/>
</dbReference>
<dbReference type="GO" id="GO:0016990">
    <property type="term" value="F:arginine deiminase activity"/>
    <property type="evidence" value="ECO:0007669"/>
    <property type="project" value="TreeGrafter"/>
</dbReference>
<dbReference type="GO" id="GO:0019546">
    <property type="term" value="P:L-arginine deiminase pathway"/>
    <property type="evidence" value="ECO:0007669"/>
    <property type="project" value="TreeGrafter"/>
</dbReference>
<evidence type="ECO:0000313" key="1">
    <source>
        <dbReference type="Proteomes" id="UP000887575"/>
    </source>
</evidence>
<dbReference type="PANTHER" id="PTHR47271:SF2">
    <property type="entry name" value="ARGININE DEIMINASE"/>
    <property type="match status" value="1"/>
</dbReference>
<evidence type="ECO:0000313" key="2">
    <source>
        <dbReference type="WBParaSite" id="MBELARI_LOCUS19811"/>
    </source>
</evidence>
<protein>
    <submittedName>
        <fullName evidence="2">Amidinotransferase</fullName>
    </submittedName>
</protein>
<sequence length="271" mass="30205">MARRAAGQLIKRVLMVPPEHFTVEYSINPWMGGTVDKAKAHQQWNDLKKAIEKEGVQVSTLSQTKGLPDQVFVCNSGLVLGDRVYLSRFRHKERTGEQAHYLQWFKENGFKPIGEDYGEYFEGGGDAVFSDYKTLWAGYGARSSKGVYDSVKSLGDFEVVICDLIDPKFYHLDTCFAPVDETTALWYPPAFSENTKKEILRRLPHSIAVSQEEATAFVCNAITIRNTVISPIGVSTATRAALKARGFGVTEVDMSEFMKSGGACQCLILRL</sequence>